<dbReference type="Pfam" id="PF00394">
    <property type="entry name" value="Cu-oxidase"/>
    <property type="match status" value="1"/>
</dbReference>
<dbReference type="GO" id="GO:0005507">
    <property type="term" value="F:copper ion binding"/>
    <property type="evidence" value="ECO:0007669"/>
    <property type="project" value="InterPro"/>
</dbReference>
<dbReference type="CDD" id="cd13900">
    <property type="entry name" value="CuRO_3_Tth-MCO_like"/>
    <property type="match status" value="1"/>
</dbReference>
<keyword evidence="3" id="KW-1133">Transmembrane helix</keyword>
<dbReference type="STRING" id="64969.SAMN02745127_02042"/>
<dbReference type="InterPro" id="IPR045087">
    <property type="entry name" value="Cu-oxidase_fam"/>
</dbReference>
<evidence type="ECO:0000259" key="6">
    <source>
        <dbReference type="Pfam" id="PF07732"/>
    </source>
</evidence>
<dbReference type="PANTHER" id="PTHR11709">
    <property type="entry name" value="MULTI-COPPER OXIDASE"/>
    <property type="match status" value="1"/>
</dbReference>
<keyword evidence="3" id="KW-0812">Transmembrane</keyword>
<dbReference type="PROSITE" id="PS51318">
    <property type="entry name" value="TAT"/>
    <property type="match status" value="1"/>
</dbReference>
<dbReference type="InterPro" id="IPR008972">
    <property type="entry name" value="Cupredoxin"/>
</dbReference>
<dbReference type="InterPro" id="IPR006311">
    <property type="entry name" value="TAT_signal"/>
</dbReference>
<dbReference type="CDD" id="cd13853">
    <property type="entry name" value="CuRO_1_Tth-MCO_like"/>
    <property type="match status" value="1"/>
</dbReference>
<feature type="transmembrane region" description="Helical" evidence="3">
    <location>
        <begin position="21"/>
        <end position="42"/>
    </location>
</feature>
<evidence type="ECO:0000259" key="5">
    <source>
        <dbReference type="Pfam" id="PF07731"/>
    </source>
</evidence>
<dbReference type="PANTHER" id="PTHR11709:SF518">
    <property type="entry name" value="MULTICOPPER OXIDASE"/>
    <property type="match status" value="1"/>
</dbReference>
<dbReference type="InterPro" id="IPR011707">
    <property type="entry name" value="Cu-oxidase-like_N"/>
</dbReference>
<dbReference type="Pfam" id="PF07731">
    <property type="entry name" value="Cu-oxidase_2"/>
    <property type="match status" value="1"/>
</dbReference>
<dbReference type="EMBL" id="MTSM01000001">
    <property type="protein sequence ID" value="OPX57092.1"/>
    <property type="molecule type" value="Genomic_DNA"/>
</dbReference>
<dbReference type="RefSeq" id="WP_078745627.1">
    <property type="nucleotide sequence ID" value="NZ_FUXG01000013.1"/>
</dbReference>
<dbReference type="PROSITE" id="PS00080">
    <property type="entry name" value="MULTICOPPER_OXIDASE2"/>
    <property type="match status" value="1"/>
</dbReference>
<gene>
    <name evidence="7" type="ORF">BTE48_01290</name>
</gene>
<dbReference type="InterPro" id="IPR011706">
    <property type="entry name" value="Cu-oxidase_C"/>
</dbReference>
<evidence type="ECO:0000259" key="4">
    <source>
        <dbReference type="Pfam" id="PF00394"/>
    </source>
</evidence>
<name>A0A1T4QW69_9GAMM</name>
<evidence type="ECO:0000256" key="3">
    <source>
        <dbReference type="SAM" id="Phobius"/>
    </source>
</evidence>
<evidence type="ECO:0000313" key="7">
    <source>
        <dbReference type="EMBL" id="OPX57092.1"/>
    </source>
</evidence>
<dbReference type="InterPro" id="IPR002355">
    <property type="entry name" value="Cu_oxidase_Cu_BS"/>
</dbReference>
<dbReference type="SUPFAM" id="SSF49503">
    <property type="entry name" value="Cupredoxins"/>
    <property type="match status" value="3"/>
</dbReference>
<keyword evidence="8" id="KW-1185">Reference proteome</keyword>
<dbReference type="Pfam" id="PF07732">
    <property type="entry name" value="Cu-oxidase_3"/>
    <property type="match status" value="1"/>
</dbReference>
<dbReference type="OrthoDB" id="9757546at2"/>
<feature type="domain" description="Plastocyanin-like" evidence="4">
    <location>
        <begin position="268"/>
        <end position="350"/>
    </location>
</feature>
<organism evidence="7 8">
    <name type="scientific">Oceanospirillum multiglobuliferum</name>
    <dbReference type="NCBI Taxonomy" id="64969"/>
    <lineage>
        <taxon>Bacteria</taxon>
        <taxon>Pseudomonadati</taxon>
        <taxon>Pseudomonadota</taxon>
        <taxon>Gammaproteobacteria</taxon>
        <taxon>Oceanospirillales</taxon>
        <taxon>Oceanospirillaceae</taxon>
        <taxon>Oceanospirillum</taxon>
    </lineage>
</organism>
<protein>
    <recommendedName>
        <fullName evidence="9">Copper oxidase</fullName>
    </recommendedName>
</protein>
<feature type="domain" description="Plastocyanin-like" evidence="6">
    <location>
        <begin position="142"/>
        <end position="212"/>
    </location>
</feature>
<dbReference type="AlphaFoldDB" id="A0A1T4QW69"/>
<evidence type="ECO:0000313" key="8">
    <source>
        <dbReference type="Proteomes" id="UP000191418"/>
    </source>
</evidence>
<sequence length="515" mass="57076">MKKDKSLLHSTQLNRRTLLKGLGVTAASGILGGSIGCAMPAINRSMARLGPSPKLINPKEEVAKNGLLQVSIDAQYGRFDLGGQPVMLRCYDGLPIGRTLRVKAGDTIRLSLHNKLPYDPLQDLCTAIPDDSDNKPRGFNVTNMHVHGVHVSPNSPSDNILLLVSYQQSEHYVYQIPKDHPPGTYFYHAHFHGSVSLQVASGMAGALIIESEGEEGLNSIPEIAAAKEQVICFQTQRFETEWSKSLLGSSIGVCENYDLLNTYGDIYINGQLKPTITMRSGEVQYWRMVNASHMANMKLSIEEHQMTALCFDGNPLEKTEAIDQLVLIPGNRADLLIKAKKPGLYPIHSGAEGVENEVVAYLEVTGDSQDMPLYSGKLPRPASLDNIKDDEVTFGRRLEFGLSGDPTGPKYTINGEPFSCSNAWQIPLNAVEEWEVYNHTAESHPFHIHVNPFQMISGGGVKSGIWLDTVNLEPFQRLRFRTRFKDYTGTFVFHCHNLTHEDLGMMQAINVYQPT</sequence>
<comment type="caution">
    <text evidence="7">The sequence shown here is derived from an EMBL/GenBank/DDBJ whole genome shotgun (WGS) entry which is preliminary data.</text>
</comment>
<dbReference type="GO" id="GO:0016491">
    <property type="term" value="F:oxidoreductase activity"/>
    <property type="evidence" value="ECO:0007669"/>
    <property type="project" value="UniProtKB-KW"/>
</dbReference>
<keyword evidence="3" id="KW-0472">Membrane</keyword>
<dbReference type="Gene3D" id="2.60.40.420">
    <property type="entry name" value="Cupredoxins - blue copper proteins"/>
    <property type="match status" value="3"/>
</dbReference>
<keyword evidence="2" id="KW-0560">Oxidoreductase</keyword>
<accession>A0A1T4QW69</accession>
<feature type="domain" description="Plastocyanin-like" evidence="5">
    <location>
        <begin position="410"/>
        <end position="512"/>
    </location>
</feature>
<evidence type="ECO:0008006" key="9">
    <source>
        <dbReference type="Google" id="ProtNLM"/>
    </source>
</evidence>
<reference evidence="7 8" key="1">
    <citation type="submission" date="2017-01" db="EMBL/GenBank/DDBJ databases">
        <title>Genome Sequencing of a Marine Spirillum, Oceanospirillum multiglobuliferum ATCC 33336, from Japan.</title>
        <authorList>
            <person name="Carney J.G."/>
            <person name="Trachtenberg A.M."/>
            <person name="Rheaume B.A."/>
            <person name="Linnane J.D."/>
            <person name="Pitts N.L."/>
            <person name="Mykles D.L."/>
            <person name="Maclea K.S."/>
        </authorList>
    </citation>
    <scope>NUCLEOTIDE SEQUENCE [LARGE SCALE GENOMIC DNA]</scope>
    <source>
        <strain evidence="7 8">ATCC 33336</strain>
    </source>
</reference>
<evidence type="ECO:0000256" key="1">
    <source>
        <dbReference type="ARBA" id="ARBA00022723"/>
    </source>
</evidence>
<dbReference type="InterPro" id="IPR001117">
    <property type="entry name" value="Cu-oxidase_2nd"/>
</dbReference>
<evidence type="ECO:0000256" key="2">
    <source>
        <dbReference type="ARBA" id="ARBA00023002"/>
    </source>
</evidence>
<proteinExistence type="predicted"/>
<keyword evidence="1" id="KW-0479">Metal-binding</keyword>
<dbReference type="Proteomes" id="UP000191418">
    <property type="component" value="Unassembled WGS sequence"/>
</dbReference>